<dbReference type="Proteomes" id="UP001222325">
    <property type="component" value="Unassembled WGS sequence"/>
</dbReference>
<accession>A0AAD6XJ39</accession>
<dbReference type="EMBL" id="JARJCN010000102">
    <property type="protein sequence ID" value="KAJ7075177.1"/>
    <property type="molecule type" value="Genomic_DNA"/>
</dbReference>
<evidence type="ECO:0000313" key="1">
    <source>
        <dbReference type="EMBL" id="KAJ7075177.1"/>
    </source>
</evidence>
<sequence>MDKQLISTITLPDGEMQVQRDAAMRASHAMGRNVMDAPDSELHEMHDEMRMVFGYEPEDDADEWWMTWGRFRDPEIDAKQAGLFKWDFTSLTTSENHDLH</sequence>
<reference evidence="1" key="1">
    <citation type="submission" date="2023-03" db="EMBL/GenBank/DDBJ databases">
        <title>Massive genome expansion in bonnet fungi (Mycena s.s.) driven by repeated elements and novel gene families across ecological guilds.</title>
        <authorList>
            <consortium name="Lawrence Berkeley National Laboratory"/>
            <person name="Harder C.B."/>
            <person name="Miyauchi S."/>
            <person name="Viragh M."/>
            <person name="Kuo A."/>
            <person name="Thoen E."/>
            <person name="Andreopoulos B."/>
            <person name="Lu D."/>
            <person name="Skrede I."/>
            <person name="Drula E."/>
            <person name="Henrissat B."/>
            <person name="Morin E."/>
            <person name="Kohler A."/>
            <person name="Barry K."/>
            <person name="LaButti K."/>
            <person name="Morin E."/>
            <person name="Salamov A."/>
            <person name="Lipzen A."/>
            <person name="Mereny Z."/>
            <person name="Hegedus B."/>
            <person name="Baldrian P."/>
            <person name="Stursova M."/>
            <person name="Weitz H."/>
            <person name="Taylor A."/>
            <person name="Grigoriev I.V."/>
            <person name="Nagy L.G."/>
            <person name="Martin F."/>
            <person name="Kauserud H."/>
        </authorList>
    </citation>
    <scope>NUCLEOTIDE SEQUENCE</scope>
    <source>
        <strain evidence="1">CBHHK173m</strain>
    </source>
</reference>
<evidence type="ECO:0000313" key="2">
    <source>
        <dbReference type="Proteomes" id="UP001222325"/>
    </source>
</evidence>
<protein>
    <submittedName>
        <fullName evidence="1">Uncharacterized protein</fullName>
    </submittedName>
</protein>
<keyword evidence="2" id="KW-1185">Reference proteome</keyword>
<dbReference type="AlphaFoldDB" id="A0AAD6XJ39"/>
<gene>
    <name evidence="1" type="ORF">B0H15DRAFT_956740</name>
</gene>
<organism evidence="1 2">
    <name type="scientific">Mycena belliarum</name>
    <dbReference type="NCBI Taxonomy" id="1033014"/>
    <lineage>
        <taxon>Eukaryota</taxon>
        <taxon>Fungi</taxon>
        <taxon>Dikarya</taxon>
        <taxon>Basidiomycota</taxon>
        <taxon>Agaricomycotina</taxon>
        <taxon>Agaricomycetes</taxon>
        <taxon>Agaricomycetidae</taxon>
        <taxon>Agaricales</taxon>
        <taxon>Marasmiineae</taxon>
        <taxon>Mycenaceae</taxon>
        <taxon>Mycena</taxon>
    </lineage>
</organism>
<name>A0AAD6XJ39_9AGAR</name>
<proteinExistence type="predicted"/>
<comment type="caution">
    <text evidence="1">The sequence shown here is derived from an EMBL/GenBank/DDBJ whole genome shotgun (WGS) entry which is preliminary data.</text>
</comment>